<accession>A0ABW8AI25</accession>
<evidence type="ECO:0000313" key="5">
    <source>
        <dbReference type="Proteomes" id="UP001612915"/>
    </source>
</evidence>
<comment type="caution">
    <text evidence="4">The sequence shown here is derived from an EMBL/GenBank/DDBJ whole genome shotgun (WGS) entry which is preliminary data.</text>
</comment>
<keyword evidence="1" id="KW-0805">Transcription regulation</keyword>
<dbReference type="Gene3D" id="1.10.10.1320">
    <property type="entry name" value="Anti-sigma factor, zinc-finger domain"/>
    <property type="match status" value="1"/>
</dbReference>
<evidence type="ECO:0008006" key="6">
    <source>
        <dbReference type="Google" id="ProtNLM"/>
    </source>
</evidence>
<dbReference type="Proteomes" id="UP001612915">
    <property type="component" value="Unassembled WGS sequence"/>
</dbReference>
<dbReference type="InterPro" id="IPR041916">
    <property type="entry name" value="Anti_sigma_zinc_sf"/>
</dbReference>
<protein>
    <recommendedName>
        <fullName evidence="6">Zinc-finger domain-containing protein</fullName>
    </recommendedName>
</protein>
<keyword evidence="2" id="KW-0804">Transcription</keyword>
<evidence type="ECO:0000256" key="1">
    <source>
        <dbReference type="ARBA" id="ARBA00023015"/>
    </source>
</evidence>
<dbReference type="RefSeq" id="WP_398274884.1">
    <property type="nucleotide sequence ID" value="NZ_JBITLV010000001.1"/>
</dbReference>
<gene>
    <name evidence="4" type="ORF">ACIB24_02875</name>
</gene>
<name>A0ABW8AI25_9ACTN</name>
<proteinExistence type="predicted"/>
<organism evidence="4 5">
    <name type="scientific">Spongisporangium articulatum</name>
    <dbReference type="NCBI Taxonomy" id="3362603"/>
    <lineage>
        <taxon>Bacteria</taxon>
        <taxon>Bacillati</taxon>
        <taxon>Actinomycetota</taxon>
        <taxon>Actinomycetes</taxon>
        <taxon>Kineosporiales</taxon>
        <taxon>Kineosporiaceae</taxon>
        <taxon>Spongisporangium</taxon>
    </lineage>
</organism>
<dbReference type="EMBL" id="JBITLV010000001">
    <property type="protein sequence ID" value="MFI7586004.1"/>
    <property type="molecule type" value="Genomic_DNA"/>
</dbReference>
<evidence type="ECO:0000313" key="4">
    <source>
        <dbReference type="EMBL" id="MFI7586004.1"/>
    </source>
</evidence>
<reference evidence="4 5" key="1">
    <citation type="submission" date="2024-10" db="EMBL/GenBank/DDBJ databases">
        <title>The Natural Products Discovery Center: Release of the First 8490 Sequenced Strains for Exploring Actinobacteria Biosynthetic Diversity.</title>
        <authorList>
            <person name="Kalkreuter E."/>
            <person name="Kautsar S.A."/>
            <person name="Yang D."/>
            <person name="Bader C.D."/>
            <person name="Teijaro C.N."/>
            <person name="Fluegel L."/>
            <person name="Davis C.M."/>
            <person name="Simpson J.R."/>
            <person name="Lauterbach L."/>
            <person name="Steele A.D."/>
            <person name="Gui C."/>
            <person name="Meng S."/>
            <person name="Li G."/>
            <person name="Viehrig K."/>
            <person name="Ye F."/>
            <person name="Su P."/>
            <person name="Kiefer A.F."/>
            <person name="Nichols A."/>
            <person name="Cepeda A.J."/>
            <person name="Yan W."/>
            <person name="Fan B."/>
            <person name="Jiang Y."/>
            <person name="Adhikari A."/>
            <person name="Zheng C.-J."/>
            <person name="Schuster L."/>
            <person name="Cowan T.M."/>
            <person name="Smanski M.J."/>
            <person name="Chevrette M.G."/>
            <person name="De Carvalho L.P.S."/>
            <person name="Shen B."/>
        </authorList>
    </citation>
    <scope>NUCLEOTIDE SEQUENCE [LARGE SCALE GENOMIC DNA]</scope>
    <source>
        <strain evidence="4 5">NPDC049639</strain>
    </source>
</reference>
<sequence>MPEDPLDHPDDDALADWSAGLLTPEETAVVEQHIIECARCGDLLEAAESVPRRLAQLPDERMPAGLVAGFEASVLAAVTSTSAPTPAATPVSGTRAEPDDAAGGAASTGPSTGPTRVLRPMATATGAGTGTGARRQQRSEERTEERTFRWLGYGRIAAIVVGVLVLGAGGVAGLRAITGGDGTAEYASSAGGAADDAAPLVTVVLATGTDYTSADVKKQVESLVAESRKSPSAAARAYSPTSSQEGSATDLQTSTAPSASAWSTATVKSCLTAIGRADEQPVAVDLATYESREAAAIVLQEPDGTYEVWFVSRTCGTGSQETFAVETITP</sequence>
<keyword evidence="5" id="KW-1185">Reference proteome</keyword>
<feature type="compositionally biased region" description="Low complexity" evidence="3">
    <location>
        <begin position="81"/>
        <end position="92"/>
    </location>
</feature>
<feature type="compositionally biased region" description="Polar residues" evidence="3">
    <location>
        <begin position="239"/>
        <end position="252"/>
    </location>
</feature>
<feature type="region of interest" description="Disordered" evidence="3">
    <location>
        <begin position="81"/>
        <end position="145"/>
    </location>
</feature>
<evidence type="ECO:0000256" key="3">
    <source>
        <dbReference type="SAM" id="MobiDB-lite"/>
    </source>
</evidence>
<feature type="compositionally biased region" description="Low complexity" evidence="3">
    <location>
        <begin position="101"/>
        <end position="115"/>
    </location>
</feature>
<evidence type="ECO:0000256" key="2">
    <source>
        <dbReference type="ARBA" id="ARBA00023163"/>
    </source>
</evidence>
<feature type="region of interest" description="Disordered" evidence="3">
    <location>
        <begin position="231"/>
        <end position="256"/>
    </location>
</feature>